<protein>
    <submittedName>
        <fullName evidence="1">Uncharacterized protein</fullName>
    </submittedName>
</protein>
<keyword evidence="2" id="KW-1185">Reference proteome</keyword>
<reference evidence="1" key="1">
    <citation type="journal article" date="2016" name="Insect Biochem. Mol. Biol.">
        <title>Multifaceted biological insights from a draft genome sequence of the tobacco hornworm moth, Manduca sexta.</title>
        <authorList>
            <person name="Kanost M.R."/>
            <person name="Arrese E.L."/>
            <person name="Cao X."/>
            <person name="Chen Y.R."/>
            <person name="Chellapilla S."/>
            <person name="Goldsmith M.R."/>
            <person name="Grosse-Wilde E."/>
            <person name="Heckel D.G."/>
            <person name="Herndon N."/>
            <person name="Jiang H."/>
            <person name="Papanicolaou A."/>
            <person name="Qu J."/>
            <person name="Soulages J.L."/>
            <person name="Vogel H."/>
            <person name="Walters J."/>
            <person name="Waterhouse R.M."/>
            <person name="Ahn S.J."/>
            <person name="Almeida F.C."/>
            <person name="An C."/>
            <person name="Aqrawi P."/>
            <person name="Bretschneider A."/>
            <person name="Bryant W.B."/>
            <person name="Bucks S."/>
            <person name="Chao H."/>
            <person name="Chevignon G."/>
            <person name="Christen J.M."/>
            <person name="Clarke D.F."/>
            <person name="Dittmer N.T."/>
            <person name="Ferguson L.C.F."/>
            <person name="Garavelou S."/>
            <person name="Gordon K.H.J."/>
            <person name="Gunaratna R.T."/>
            <person name="Han Y."/>
            <person name="Hauser F."/>
            <person name="He Y."/>
            <person name="Heidel-Fischer H."/>
            <person name="Hirsh A."/>
            <person name="Hu Y."/>
            <person name="Jiang H."/>
            <person name="Kalra D."/>
            <person name="Klinner C."/>
            <person name="Konig C."/>
            <person name="Kovar C."/>
            <person name="Kroll A.R."/>
            <person name="Kuwar S.S."/>
            <person name="Lee S.L."/>
            <person name="Lehman R."/>
            <person name="Li K."/>
            <person name="Li Z."/>
            <person name="Liang H."/>
            <person name="Lovelace S."/>
            <person name="Lu Z."/>
            <person name="Mansfield J.H."/>
            <person name="McCulloch K.J."/>
            <person name="Mathew T."/>
            <person name="Morton B."/>
            <person name="Muzny D.M."/>
            <person name="Neunemann D."/>
            <person name="Ongeri F."/>
            <person name="Pauchet Y."/>
            <person name="Pu L.L."/>
            <person name="Pyrousis I."/>
            <person name="Rao X.J."/>
            <person name="Redding A."/>
            <person name="Roesel C."/>
            <person name="Sanchez-Gracia A."/>
            <person name="Schaack S."/>
            <person name="Shukla A."/>
            <person name="Tetreau G."/>
            <person name="Wang Y."/>
            <person name="Xiong G.H."/>
            <person name="Traut W."/>
            <person name="Walsh T.K."/>
            <person name="Worley K.C."/>
            <person name="Wu D."/>
            <person name="Wu W."/>
            <person name="Wu Y.Q."/>
            <person name="Zhang X."/>
            <person name="Zou Z."/>
            <person name="Zucker H."/>
            <person name="Briscoe A.D."/>
            <person name="Burmester T."/>
            <person name="Clem R.J."/>
            <person name="Feyereisen R."/>
            <person name="Grimmelikhuijzen C.J.P."/>
            <person name="Hamodrakas S.J."/>
            <person name="Hansson B.S."/>
            <person name="Huguet E."/>
            <person name="Jermiin L.S."/>
            <person name="Lan Q."/>
            <person name="Lehman H.K."/>
            <person name="Lorenzen M."/>
            <person name="Merzendorfer H."/>
            <person name="Michalopoulos I."/>
            <person name="Morton D.B."/>
            <person name="Muthukrishnan S."/>
            <person name="Oakeshott J.G."/>
            <person name="Palmer W."/>
            <person name="Park Y."/>
            <person name="Passarelli A.L."/>
            <person name="Rozas J."/>
            <person name="Schwartz L.M."/>
            <person name="Smith W."/>
            <person name="Southgate A."/>
            <person name="Vilcinskas A."/>
            <person name="Vogt R."/>
            <person name="Wang P."/>
            <person name="Werren J."/>
            <person name="Yu X.Q."/>
            <person name="Zhou J.J."/>
            <person name="Brown S.J."/>
            <person name="Scherer S.E."/>
            <person name="Richards S."/>
            <person name="Blissard G.W."/>
        </authorList>
    </citation>
    <scope>NUCLEOTIDE SEQUENCE</scope>
</reference>
<comment type="caution">
    <text evidence="1">The sequence shown here is derived from an EMBL/GenBank/DDBJ whole genome shotgun (WGS) entry which is preliminary data.</text>
</comment>
<evidence type="ECO:0000313" key="1">
    <source>
        <dbReference type="EMBL" id="KAG6455647.1"/>
    </source>
</evidence>
<reference evidence="1" key="2">
    <citation type="submission" date="2020-12" db="EMBL/GenBank/DDBJ databases">
        <authorList>
            <person name="Kanost M."/>
        </authorList>
    </citation>
    <scope>NUCLEOTIDE SEQUENCE</scope>
</reference>
<name>A0A922CRE2_MANSE</name>
<dbReference type="Proteomes" id="UP000791440">
    <property type="component" value="Unassembled WGS sequence"/>
</dbReference>
<sequence length="95" mass="11307">MSNRYEWESPSVVTARGVSIVLAQVEFRFERLYNAVVSRWSLEEEYAHENNKNGLRKTIKWFEDKMLEHQLEVITQAGTTHWKLRKEPLLSARRS</sequence>
<proteinExistence type="predicted"/>
<dbReference type="EMBL" id="JH668494">
    <property type="protein sequence ID" value="KAG6455647.1"/>
    <property type="molecule type" value="Genomic_DNA"/>
</dbReference>
<dbReference type="AlphaFoldDB" id="A0A922CRE2"/>
<gene>
    <name evidence="1" type="ORF">O3G_MSEX009296</name>
</gene>
<evidence type="ECO:0000313" key="2">
    <source>
        <dbReference type="Proteomes" id="UP000791440"/>
    </source>
</evidence>
<organism evidence="1 2">
    <name type="scientific">Manduca sexta</name>
    <name type="common">Tobacco hawkmoth</name>
    <name type="synonym">Tobacco hornworm</name>
    <dbReference type="NCBI Taxonomy" id="7130"/>
    <lineage>
        <taxon>Eukaryota</taxon>
        <taxon>Metazoa</taxon>
        <taxon>Ecdysozoa</taxon>
        <taxon>Arthropoda</taxon>
        <taxon>Hexapoda</taxon>
        <taxon>Insecta</taxon>
        <taxon>Pterygota</taxon>
        <taxon>Neoptera</taxon>
        <taxon>Endopterygota</taxon>
        <taxon>Lepidoptera</taxon>
        <taxon>Glossata</taxon>
        <taxon>Ditrysia</taxon>
        <taxon>Bombycoidea</taxon>
        <taxon>Sphingidae</taxon>
        <taxon>Sphinginae</taxon>
        <taxon>Sphingini</taxon>
        <taxon>Manduca</taxon>
    </lineage>
</organism>
<accession>A0A922CRE2</accession>